<proteinExistence type="predicted"/>
<organism evidence="2 3">
    <name type="scientific">Longibacter salinarum</name>
    <dbReference type="NCBI Taxonomy" id="1850348"/>
    <lineage>
        <taxon>Bacteria</taxon>
        <taxon>Pseudomonadati</taxon>
        <taxon>Rhodothermota</taxon>
        <taxon>Rhodothermia</taxon>
        <taxon>Rhodothermales</taxon>
        <taxon>Salisaetaceae</taxon>
        <taxon>Longibacter</taxon>
    </lineage>
</organism>
<keyword evidence="3" id="KW-1185">Reference proteome</keyword>
<reference evidence="2 3" key="1">
    <citation type="submission" date="2017-10" db="EMBL/GenBank/DDBJ databases">
        <title>Draft genome of Longibacter Salinarum.</title>
        <authorList>
            <person name="Goh K.M."/>
            <person name="Shamsir M.S."/>
            <person name="Lim S.W."/>
        </authorList>
    </citation>
    <scope>NUCLEOTIDE SEQUENCE [LARGE SCALE GENOMIC DNA]</scope>
    <source>
        <strain evidence="2 3">KCTC 52045</strain>
    </source>
</reference>
<keyword evidence="1" id="KW-0472">Membrane</keyword>
<feature type="transmembrane region" description="Helical" evidence="1">
    <location>
        <begin position="48"/>
        <end position="66"/>
    </location>
</feature>
<comment type="caution">
    <text evidence="2">The sequence shown here is derived from an EMBL/GenBank/DDBJ whole genome shotgun (WGS) entry which is preliminary data.</text>
</comment>
<keyword evidence="1" id="KW-0812">Transmembrane</keyword>
<dbReference type="EMBL" id="PDEQ01000001">
    <property type="protein sequence ID" value="PEN14904.1"/>
    <property type="molecule type" value="Genomic_DNA"/>
</dbReference>
<protein>
    <submittedName>
        <fullName evidence="2">Uncharacterized protein</fullName>
    </submittedName>
</protein>
<feature type="transmembrane region" description="Helical" evidence="1">
    <location>
        <begin position="104"/>
        <end position="123"/>
    </location>
</feature>
<evidence type="ECO:0000256" key="1">
    <source>
        <dbReference type="SAM" id="Phobius"/>
    </source>
</evidence>
<dbReference type="AlphaFoldDB" id="A0A2A8D1Z9"/>
<evidence type="ECO:0000313" key="2">
    <source>
        <dbReference type="EMBL" id="PEN14904.1"/>
    </source>
</evidence>
<feature type="transmembrane region" description="Helical" evidence="1">
    <location>
        <begin position="7"/>
        <end position="28"/>
    </location>
</feature>
<dbReference type="SUPFAM" id="SSF81442">
    <property type="entry name" value="Cytochrome c oxidase subunit I-like"/>
    <property type="match status" value="1"/>
</dbReference>
<dbReference type="Proteomes" id="UP000220102">
    <property type="component" value="Unassembled WGS sequence"/>
</dbReference>
<dbReference type="OrthoDB" id="1524356at2"/>
<sequence length="135" mass="14710">MPRISIWFVRAALLHCFFGFTAGAWQLAVLGGLPLPSIGPVRTFHVEVVMLGWIVQLAIGVAIWILPFSRGVSRDWRLWTALGLLNGGVLLVIAGALVELDLAHGLGRLAEIIAGGFVAWVLWPRVRALPSRDHS</sequence>
<dbReference type="InterPro" id="IPR036927">
    <property type="entry name" value="Cyt_c_oxase-like_su1_sf"/>
</dbReference>
<keyword evidence="1" id="KW-1133">Transmembrane helix</keyword>
<accession>A0A2A8D1Z9</accession>
<feature type="transmembrane region" description="Helical" evidence="1">
    <location>
        <begin position="78"/>
        <end position="98"/>
    </location>
</feature>
<evidence type="ECO:0000313" key="3">
    <source>
        <dbReference type="Proteomes" id="UP000220102"/>
    </source>
</evidence>
<name>A0A2A8D1Z9_9BACT</name>
<gene>
    <name evidence="2" type="ORF">CRI94_01005</name>
</gene>
<dbReference type="RefSeq" id="WP_098073802.1">
    <property type="nucleotide sequence ID" value="NZ_PDEQ01000001.1"/>
</dbReference>